<feature type="transmembrane region" description="Helical" evidence="8">
    <location>
        <begin position="40"/>
        <end position="62"/>
    </location>
</feature>
<evidence type="ECO:0000313" key="10">
    <source>
        <dbReference type="EMBL" id="KAH7549800.1"/>
    </source>
</evidence>
<sequence length="349" mass="39251">METEGPTTTNIEEGHPEGAHNPSCAATSAHTIGHDSWQQVGLMLVTGFNCGYILSFSNLILVPLGWKWGIVCMLALALYTAYALWLLAAFHFINGQRFIRFRDLMGFLYGKSNKHRDYEVKGSKAEQVFNALGAISALVFTNTAGMLPEMQSTLRQPVVKNMRKALYLQFTVGLLFYYGVTIVGYWAYGSSVSIYLPQQINAAKWVKFFLNSAVFLQTIVSQHMFISPVHETLDTKFLKLDESMFSRENIKRRFCVRTILFTGNTLVAAAFPFMGDFVNLIGSFSLIPLTYLFASMVFLKVKAKTATVEKKAWHWFNILLFSLATIATTVAAVRLVIKHIQDYSFFADA</sequence>
<evidence type="ECO:0000256" key="5">
    <source>
        <dbReference type="ARBA" id="ARBA00022989"/>
    </source>
</evidence>
<keyword evidence="2" id="KW-0813">Transport</keyword>
<keyword evidence="3 8" id="KW-0812">Transmembrane</keyword>
<evidence type="ECO:0000313" key="11">
    <source>
        <dbReference type="Proteomes" id="UP000827721"/>
    </source>
</evidence>
<evidence type="ECO:0000256" key="4">
    <source>
        <dbReference type="ARBA" id="ARBA00022970"/>
    </source>
</evidence>
<keyword evidence="6 8" id="KW-0472">Membrane</keyword>
<evidence type="ECO:0000256" key="6">
    <source>
        <dbReference type="ARBA" id="ARBA00023136"/>
    </source>
</evidence>
<comment type="caution">
    <text evidence="10">The sequence shown here is derived from an EMBL/GenBank/DDBJ whole genome shotgun (WGS) entry which is preliminary data.</text>
</comment>
<feature type="domain" description="Amino acid transporter transmembrane" evidence="9">
    <location>
        <begin position="114"/>
        <end position="333"/>
    </location>
</feature>
<feature type="region of interest" description="Disordered" evidence="7">
    <location>
        <begin position="1"/>
        <end position="22"/>
    </location>
</feature>
<gene>
    <name evidence="10" type="ORF">JRO89_XS13G0084000</name>
</gene>
<evidence type="ECO:0000256" key="1">
    <source>
        <dbReference type="ARBA" id="ARBA00004370"/>
    </source>
</evidence>
<keyword evidence="4" id="KW-0029">Amino-acid transport</keyword>
<feature type="transmembrane region" description="Helical" evidence="8">
    <location>
        <begin position="68"/>
        <end position="93"/>
    </location>
</feature>
<keyword evidence="11" id="KW-1185">Reference proteome</keyword>
<keyword evidence="5 8" id="KW-1133">Transmembrane helix</keyword>
<feature type="transmembrane region" description="Helical" evidence="8">
    <location>
        <begin position="165"/>
        <end position="188"/>
    </location>
</feature>
<protein>
    <recommendedName>
        <fullName evidence="9">Amino acid transporter transmembrane domain-containing protein</fullName>
    </recommendedName>
</protein>
<comment type="subcellular location">
    <subcellularLocation>
        <location evidence="1">Membrane</location>
    </subcellularLocation>
</comment>
<feature type="transmembrane region" description="Helical" evidence="8">
    <location>
        <begin position="313"/>
        <end position="337"/>
    </location>
</feature>
<organism evidence="10 11">
    <name type="scientific">Xanthoceras sorbifolium</name>
    <dbReference type="NCBI Taxonomy" id="99658"/>
    <lineage>
        <taxon>Eukaryota</taxon>
        <taxon>Viridiplantae</taxon>
        <taxon>Streptophyta</taxon>
        <taxon>Embryophyta</taxon>
        <taxon>Tracheophyta</taxon>
        <taxon>Spermatophyta</taxon>
        <taxon>Magnoliopsida</taxon>
        <taxon>eudicotyledons</taxon>
        <taxon>Gunneridae</taxon>
        <taxon>Pentapetalae</taxon>
        <taxon>rosids</taxon>
        <taxon>malvids</taxon>
        <taxon>Sapindales</taxon>
        <taxon>Sapindaceae</taxon>
        <taxon>Xanthoceroideae</taxon>
        <taxon>Xanthoceras</taxon>
    </lineage>
</organism>
<name>A0ABQ8H7B0_9ROSI</name>
<dbReference type="PANTHER" id="PTHR48017">
    <property type="entry name" value="OS05G0424000 PROTEIN-RELATED"/>
    <property type="match status" value="1"/>
</dbReference>
<evidence type="ECO:0000256" key="3">
    <source>
        <dbReference type="ARBA" id="ARBA00022692"/>
    </source>
</evidence>
<evidence type="ECO:0000256" key="2">
    <source>
        <dbReference type="ARBA" id="ARBA00022448"/>
    </source>
</evidence>
<accession>A0ABQ8H7B0</accession>
<reference evidence="10 11" key="1">
    <citation type="submission" date="2021-02" db="EMBL/GenBank/DDBJ databases">
        <title>Plant Genome Project.</title>
        <authorList>
            <person name="Zhang R.-G."/>
        </authorList>
    </citation>
    <scope>NUCLEOTIDE SEQUENCE [LARGE SCALE GENOMIC DNA]</scope>
    <source>
        <tissue evidence="10">Leaves</tissue>
    </source>
</reference>
<evidence type="ECO:0000256" key="8">
    <source>
        <dbReference type="SAM" id="Phobius"/>
    </source>
</evidence>
<feature type="compositionally biased region" description="Polar residues" evidence="7">
    <location>
        <begin position="1"/>
        <end position="11"/>
    </location>
</feature>
<dbReference type="Pfam" id="PF01490">
    <property type="entry name" value="Aa_trans"/>
    <property type="match status" value="1"/>
</dbReference>
<dbReference type="InterPro" id="IPR013057">
    <property type="entry name" value="AA_transpt_TM"/>
</dbReference>
<evidence type="ECO:0000256" key="7">
    <source>
        <dbReference type="SAM" id="MobiDB-lite"/>
    </source>
</evidence>
<proteinExistence type="predicted"/>
<feature type="transmembrane region" description="Helical" evidence="8">
    <location>
        <begin position="254"/>
        <end position="274"/>
    </location>
</feature>
<feature type="transmembrane region" description="Helical" evidence="8">
    <location>
        <begin position="280"/>
        <end position="301"/>
    </location>
</feature>
<dbReference type="EMBL" id="JAFEMO010000013">
    <property type="protein sequence ID" value="KAH7549800.1"/>
    <property type="molecule type" value="Genomic_DNA"/>
</dbReference>
<dbReference type="Proteomes" id="UP000827721">
    <property type="component" value="Unassembled WGS sequence"/>
</dbReference>
<evidence type="ECO:0000259" key="9">
    <source>
        <dbReference type="Pfam" id="PF01490"/>
    </source>
</evidence>